<dbReference type="Proteomes" id="UP001054945">
    <property type="component" value="Unassembled WGS sequence"/>
</dbReference>
<dbReference type="AlphaFoldDB" id="A0AAV4TYS9"/>
<accession>A0AAV4TYS9</accession>
<sequence length="117" mass="13129">MDTVLSFYKNNLGILLSQQIETLSVWSGLFHLHLFFQSVPDDNFMLALSNSSPIDQNLASSRDKARTSGDVCPSPRFKKKNRNLITIYDIDKLLKPVNLSVRKLSGISPMVIANVPH</sequence>
<evidence type="ECO:0000313" key="1">
    <source>
        <dbReference type="EMBL" id="GIY50499.1"/>
    </source>
</evidence>
<comment type="caution">
    <text evidence="1">The sequence shown here is derived from an EMBL/GenBank/DDBJ whole genome shotgun (WGS) entry which is preliminary data.</text>
</comment>
<gene>
    <name evidence="1" type="ORF">CEXT_61871</name>
</gene>
<evidence type="ECO:0000313" key="2">
    <source>
        <dbReference type="Proteomes" id="UP001054945"/>
    </source>
</evidence>
<reference evidence="1 2" key="1">
    <citation type="submission" date="2021-06" db="EMBL/GenBank/DDBJ databases">
        <title>Caerostris extrusa draft genome.</title>
        <authorList>
            <person name="Kono N."/>
            <person name="Arakawa K."/>
        </authorList>
    </citation>
    <scope>NUCLEOTIDE SEQUENCE [LARGE SCALE GENOMIC DNA]</scope>
</reference>
<proteinExistence type="predicted"/>
<organism evidence="1 2">
    <name type="scientific">Caerostris extrusa</name>
    <name type="common">Bark spider</name>
    <name type="synonym">Caerostris bankana</name>
    <dbReference type="NCBI Taxonomy" id="172846"/>
    <lineage>
        <taxon>Eukaryota</taxon>
        <taxon>Metazoa</taxon>
        <taxon>Ecdysozoa</taxon>
        <taxon>Arthropoda</taxon>
        <taxon>Chelicerata</taxon>
        <taxon>Arachnida</taxon>
        <taxon>Araneae</taxon>
        <taxon>Araneomorphae</taxon>
        <taxon>Entelegynae</taxon>
        <taxon>Araneoidea</taxon>
        <taxon>Araneidae</taxon>
        <taxon>Caerostris</taxon>
    </lineage>
</organism>
<keyword evidence="2" id="KW-1185">Reference proteome</keyword>
<protein>
    <submittedName>
        <fullName evidence="1">Uncharacterized protein</fullName>
    </submittedName>
</protein>
<name>A0AAV4TYS9_CAEEX</name>
<dbReference type="EMBL" id="BPLR01011987">
    <property type="protein sequence ID" value="GIY50499.1"/>
    <property type="molecule type" value="Genomic_DNA"/>
</dbReference>